<evidence type="ECO:0000313" key="9">
    <source>
        <dbReference type="Proteomes" id="UP001143362"/>
    </source>
</evidence>
<gene>
    <name evidence="5 8" type="primary">prfA</name>
    <name evidence="8" type="ORF">EYC98_16575</name>
</gene>
<dbReference type="EMBL" id="SHNN01000003">
    <property type="protein sequence ID" value="MCX2982481.1"/>
    <property type="molecule type" value="Genomic_DNA"/>
</dbReference>
<name>A0ABT3TJI4_9GAMM</name>
<comment type="subcellular location">
    <subcellularLocation>
        <location evidence="5">Cytoplasm</location>
    </subcellularLocation>
</comment>
<dbReference type="SUPFAM" id="SSF75620">
    <property type="entry name" value="Release factor"/>
    <property type="match status" value="1"/>
</dbReference>
<dbReference type="InterPro" id="IPR050057">
    <property type="entry name" value="Prokaryotic/Mito_RF"/>
</dbReference>
<dbReference type="InterPro" id="IPR005139">
    <property type="entry name" value="PCRF"/>
</dbReference>
<sequence length="362" mass="40356">MKQSLITKLDALADRHEELSALLSDSEIISDQNRFRELSQEYAEVDAVVLCFRNYQRVLEDIGEATTMLKDSDPELRAMGEDELASGEQQRDALEAELQTLLLPRDPNDSHNVFLEIRAGTGGDEAAIFSGDLFRMYSRFAEANRWQIEVISERSGDHGGYKEIIARVVGADVYARLKFESGAHRVQRVPETESQGRIHTSACTVAILPEADEVDAIELNKGDLRIDTYRASGAGGQHVNKTDSAVRITHLPTGMVVECQDERSQHKNKARAMSLLSARLLSGAQDKQAAEQAEERRNLVGTGDRSDRIRTYNFPQGRVTDHRINLTLYKLDEVMEGELGAVVEPLRQEYQADQLAALADEG</sequence>
<dbReference type="HAMAP" id="MF_00093">
    <property type="entry name" value="Rel_fac_1"/>
    <property type="match status" value="1"/>
</dbReference>
<accession>A0ABT3TJI4</accession>
<evidence type="ECO:0000256" key="6">
    <source>
        <dbReference type="NCBIfam" id="TIGR00019"/>
    </source>
</evidence>
<dbReference type="Pfam" id="PF03462">
    <property type="entry name" value="PCRF"/>
    <property type="match status" value="1"/>
</dbReference>
<dbReference type="Pfam" id="PF00472">
    <property type="entry name" value="RF-1"/>
    <property type="match status" value="1"/>
</dbReference>
<evidence type="ECO:0000256" key="4">
    <source>
        <dbReference type="ARBA" id="ARBA00022917"/>
    </source>
</evidence>
<comment type="similarity">
    <text evidence="2 5">Belongs to the prokaryotic/mitochondrial release factor family.</text>
</comment>
<feature type="modified residue" description="N5-methylglutamine" evidence="5">
    <location>
        <position position="237"/>
    </location>
</feature>
<keyword evidence="5" id="KW-0963">Cytoplasm</keyword>
<dbReference type="Gene3D" id="6.10.140.1950">
    <property type="match status" value="1"/>
</dbReference>
<dbReference type="PANTHER" id="PTHR43804:SF7">
    <property type="entry name" value="LD18447P"/>
    <property type="match status" value="1"/>
</dbReference>
<proteinExistence type="inferred from homology"/>
<feature type="domain" description="Prokaryotic-type class I peptide chain release factors" evidence="7">
    <location>
        <begin position="230"/>
        <end position="246"/>
    </location>
</feature>
<dbReference type="PANTHER" id="PTHR43804">
    <property type="entry name" value="LD18447P"/>
    <property type="match status" value="1"/>
</dbReference>
<dbReference type="SMART" id="SM00937">
    <property type="entry name" value="PCRF"/>
    <property type="match status" value="1"/>
</dbReference>
<keyword evidence="3 5" id="KW-0488">Methylation</keyword>
<protein>
    <recommendedName>
        <fullName evidence="5 6">Peptide chain release factor 1</fullName>
        <shortName evidence="5">RF-1</shortName>
    </recommendedName>
</protein>
<evidence type="ECO:0000256" key="2">
    <source>
        <dbReference type="ARBA" id="ARBA00010835"/>
    </source>
</evidence>
<dbReference type="PROSITE" id="PS00745">
    <property type="entry name" value="RF_PROK_I"/>
    <property type="match status" value="1"/>
</dbReference>
<evidence type="ECO:0000313" key="8">
    <source>
        <dbReference type="EMBL" id="MCX2982481.1"/>
    </source>
</evidence>
<reference evidence="8" key="1">
    <citation type="submission" date="2019-02" db="EMBL/GenBank/DDBJ databases">
        <authorList>
            <person name="Li S.-H."/>
        </authorList>
    </citation>
    <scope>NUCLEOTIDE SEQUENCE</scope>
    <source>
        <strain evidence="8">IMCC14734</strain>
    </source>
</reference>
<evidence type="ECO:0000256" key="3">
    <source>
        <dbReference type="ARBA" id="ARBA00022481"/>
    </source>
</evidence>
<dbReference type="InterPro" id="IPR000352">
    <property type="entry name" value="Pep_chain_release_fac_I"/>
</dbReference>
<dbReference type="Proteomes" id="UP001143362">
    <property type="component" value="Unassembled WGS sequence"/>
</dbReference>
<dbReference type="RefSeq" id="WP_279246498.1">
    <property type="nucleotide sequence ID" value="NZ_SHNN01000003.1"/>
</dbReference>
<keyword evidence="9" id="KW-1185">Reference proteome</keyword>
<dbReference type="InterPro" id="IPR004373">
    <property type="entry name" value="RF-1"/>
</dbReference>
<dbReference type="InterPro" id="IPR045853">
    <property type="entry name" value="Pep_chain_release_fac_I_sf"/>
</dbReference>
<evidence type="ECO:0000256" key="5">
    <source>
        <dbReference type="HAMAP-Rule" id="MF_00093"/>
    </source>
</evidence>
<dbReference type="Gene3D" id="3.30.160.20">
    <property type="match status" value="1"/>
</dbReference>
<keyword evidence="4 5" id="KW-0648">Protein biosynthesis</keyword>
<dbReference type="NCBIfam" id="TIGR00019">
    <property type="entry name" value="prfA"/>
    <property type="match status" value="1"/>
</dbReference>
<comment type="caution">
    <text evidence="8">The sequence shown here is derived from an EMBL/GenBank/DDBJ whole genome shotgun (WGS) entry which is preliminary data.</text>
</comment>
<comment type="function">
    <text evidence="1 5">Peptide chain release factor 1 directs the termination of translation in response to the peptide chain termination codons UAG and UAA.</text>
</comment>
<dbReference type="NCBIfam" id="NF001859">
    <property type="entry name" value="PRK00591.1"/>
    <property type="match status" value="1"/>
</dbReference>
<evidence type="ECO:0000259" key="7">
    <source>
        <dbReference type="PROSITE" id="PS00745"/>
    </source>
</evidence>
<evidence type="ECO:0000256" key="1">
    <source>
        <dbReference type="ARBA" id="ARBA00002986"/>
    </source>
</evidence>
<dbReference type="Gene3D" id="3.30.70.1660">
    <property type="match status" value="1"/>
</dbReference>
<comment type="PTM">
    <text evidence="5">Methylated by PrmC. Methylation increases the termination efficiency of RF1.</text>
</comment>
<organism evidence="8 9">
    <name type="scientific">Candidatus Litorirhabdus singularis</name>
    <dbReference type="NCBI Taxonomy" id="2518993"/>
    <lineage>
        <taxon>Bacteria</taxon>
        <taxon>Pseudomonadati</taxon>
        <taxon>Pseudomonadota</taxon>
        <taxon>Gammaproteobacteria</taxon>
        <taxon>Cellvibrionales</taxon>
        <taxon>Halieaceae</taxon>
        <taxon>Candidatus Litorirhabdus</taxon>
    </lineage>
</organism>